<feature type="non-terminal residue" evidence="1">
    <location>
        <position position="114"/>
    </location>
</feature>
<dbReference type="OrthoDB" id="5835829at2759"/>
<dbReference type="AlphaFoldDB" id="A0A1Y3AQP1"/>
<dbReference type="EMBL" id="MUJZ01064021">
    <property type="protein sequence ID" value="OTF70781.1"/>
    <property type="molecule type" value="Genomic_DNA"/>
</dbReference>
<sequence>MLRQIFYNKHLSDLNEKMGYQRFPDDNLIPETYSLTVYAYPEEYDYPETKQYHPDWFNIEVFNKIENEEKIPLKELLPKEFYENDLNGKFTGKWIYVSMGSMGSIDLDLMKRLS</sequence>
<comment type="caution">
    <text evidence="1">The sequence shown here is derived from an EMBL/GenBank/DDBJ whole genome shotgun (WGS) entry which is preliminary data.</text>
</comment>
<name>A0A1Y3AQP1_EURMA</name>
<evidence type="ECO:0000313" key="1">
    <source>
        <dbReference type="EMBL" id="OTF70781.1"/>
    </source>
</evidence>
<accession>A0A1Y3AQP1</accession>
<proteinExistence type="predicted"/>
<dbReference type="Proteomes" id="UP000194236">
    <property type="component" value="Unassembled WGS sequence"/>
</dbReference>
<reference evidence="1 2" key="1">
    <citation type="submission" date="2017-03" db="EMBL/GenBank/DDBJ databases">
        <title>Genome Survey of Euroglyphus maynei.</title>
        <authorList>
            <person name="Arlian L.G."/>
            <person name="Morgan M.S."/>
            <person name="Rider S.D."/>
        </authorList>
    </citation>
    <scope>NUCLEOTIDE SEQUENCE [LARGE SCALE GENOMIC DNA]</scope>
    <source>
        <strain evidence="1">Arlian Lab</strain>
        <tissue evidence="1">Whole body</tissue>
    </source>
</reference>
<keyword evidence="2" id="KW-1185">Reference proteome</keyword>
<evidence type="ECO:0000313" key="2">
    <source>
        <dbReference type="Proteomes" id="UP000194236"/>
    </source>
</evidence>
<gene>
    <name evidence="1" type="ORF">BLA29_013320</name>
</gene>
<organism evidence="1 2">
    <name type="scientific">Euroglyphus maynei</name>
    <name type="common">Mayne's house dust mite</name>
    <dbReference type="NCBI Taxonomy" id="6958"/>
    <lineage>
        <taxon>Eukaryota</taxon>
        <taxon>Metazoa</taxon>
        <taxon>Ecdysozoa</taxon>
        <taxon>Arthropoda</taxon>
        <taxon>Chelicerata</taxon>
        <taxon>Arachnida</taxon>
        <taxon>Acari</taxon>
        <taxon>Acariformes</taxon>
        <taxon>Sarcoptiformes</taxon>
        <taxon>Astigmata</taxon>
        <taxon>Psoroptidia</taxon>
        <taxon>Analgoidea</taxon>
        <taxon>Pyroglyphidae</taxon>
        <taxon>Pyroglyphinae</taxon>
        <taxon>Euroglyphus</taxon>
    </lineage>
</organism>
<protein>
    <submittedName>
        <fullName evidence="1">Uncharacterized protein</fullName>
    </submittedName>
</protein>